<dbReference type="EMBL" id="CP003345">
    <property type="protein sequence ID" value="AFM04069.1"/>
    <property type="molecule type" value="Genomic_DNA"/>
</dbReference>
<evidence type="ECO:0000256" key="3">
    <source>
        <dbReference type="ARBA" id="ARBA00022748"/>
    </source>
</evidence>
<feature type="transmembrane region" description="Helical" evidence="7">
    <location>
        <begin position="326"/>
        <end position="347"/>
    </location>
</feature>
<organism evidence="11 12">
    <name type="scientific">Bernardetia litoralis (strain ATCC 23117 / DSM 6794 / NBRC 15988 / NCIMB 1366 / Fx l1 / Sio-4)</name>
    <name type="common">Flexibacter litoralis</name>
    <dbReference type="NCBI Taxonomy" id="880071"/>
    <lineage>
        <taxon>Bacteria</taxon>
        <taxon>Pseudomonadati</taxon>
        <taxon>Bacteroidota</taxon>
        <taxon>Cytophagia</taxon>
        <taxon>Cytophagales</taxon>
        <taxon>Bernardetiaceae</taxon>
        <taxon>Bernardetia</taxon>
    </lineage>
</organism>
<evidence type="ECO:0000256" key="4">
    <source>
        <dbReference type="ARBA" id="ARBA00022989"/>
    </source>
</evidence>
<keyword evidence="5 7" id="KW-0472">Membrane</keyword>
<dbReference type="GO" id="GO:0045454">
    <property type="term" value="P:cell redox homeostasis"/>
    <property type="evidence" value="ECO:0007669"/>
    <property type="project" value="TreeGrafter"/>
</dbReference>
<accession>I4AJD4</accession>
<dbReference type="Gene3D" id="3.40.30.10">
    <property type="entry name" value="Glutaredoxin"/>
    <property type="match status" value="1"/>
</dbReference>
<feature type="signal peptide" evidence="8">
    <location>
        <begin position="1"/>
        <end position="21"/>
    </location>
</feature>
<name>I4AJD4_BERLS</name>
<feature type="transmembrane region" description="Helical" evidence="7">
    <location>
        <begin position="247"/>
        <end position="271"/>
    </location>
</feature>
<keyword evidence="12" id="KW-1185">Reference proteome</keyword>
<proteinExistence type="predicted"/>
<feature type="compositionally biased region" description="Acidic residues" evidence="6">
    <location>
        <begin position="184"/>
        <end position="199"/>
    </location>
</feature>
<dbReference type="GO" id="GO:0015035">
    <property type="term" value="F:protein-disulfide reductase activity"/>
    <property type="evidence" value="ECO:0007669"/>
    <property type="project" value="TreeGrafter"/>
</dbReference>
<feature type="transmembrane region" description="Helical" evidence="7">
    <location>
        <begin position="406"/>
        <end position="430"/>
    </location>
</feature>
<dbReference type="InterPro" id="IPR003834">
    <property type="entry name" value="Cyt_c_assmbl_TM_dom"/>
</dbReference>
<dbReference type="eggNOG" id="COG4232">
    <property type="taxonomic scope" value="Bacteria"/>
</dbReference>
<feature type="domain" description="Cytochrome C biogenesis protein transmembrane" evidence="9">
    <location>
        <begin position="248"/>
        <end position="459"/>
    </location>
</feature>
<keyword evidence="4 7" id="KW-1133">Transmembrane helix</keyword>
<evidence type="ECO:0000256" key="6">
    <source>
        <dbReference type="SAM" id="MobiDB-lite"/>
    </source>
</evidence>
<feature type="region of interest" description="Disordered" evidence="6">
    <location>
        <begin position="166"/>
        <end position="212"/>
    </location>
</feature>
<dbReference type="KEGG" id="fli:Fleli_1659"/>
<feature type="compositionally biased region" description="Polar residues" evidence="6">
    <location>
        <begin position="166"/>
        <end position="176"/>
    </location>
</feature>
<feature type="transmembrane region" description="Helical" evidence="7">
    <location>
        <begin position="474"/>
        <end position="492"/>
    </location>
</feature>
<dbReference type="Pfam" id="PF02683">
    <property type="entry name" value="DsbD_TM"/>
    <property type="match status" value="1"/>
</dbReference>
<evidence type="ECO:0000256" key="5">
    <source>
        <dbReference type="ARBA" id="ARBA00023136"/>
    </source>
</evidence>
<feature type="transmembrane region" description="Helical" evidence="7">
    <location>
        <begin position="442"/>
        <end position="462"/>
    </location>
</feature>
<dbReference type="PANTHER" id="PTHR32234:SF0">
    <property type="entry name" value="THIOL:DISULFIDE INTERCHANGE PROTEIN DSBD"/>
    <property type="match status" value="1"/>
</dbReference>
<dbReference type="SUPFAM" id="SSF52833">
    <property type="entry name" value="Thioredoxin-like"/>
    <property type="match status" value="1"/>
</dbReference>
<dbReference type="HOGENOM" id="CLU_015841_0_0_10"/>
<feature type="transmembrane region" description="Helical" evidence="7">
    <location>
        <begin position="512"/>
        <end position="533"/>
    </location>
</feature>
<evidence type="ECO:0000313" key="12">
    <source>
        <dbReference type="Proteomes" id="UP000006054"/>
    </source>
</evidence>
<sequence length="725" mass="81044" precursor="true">MLTVFFAVIALLLSSTTDVSAQIEQHSKWKTYTDPADLSNVKVGETIKLYFEVEIEKDWYVYSSDFDKNLGPIVTELAFEKNDAYQVVGDLKAVSPKKKYDDLWGGEYTYFVKKGKFYQVVKILKQDATIKTTLTYQECSEVSGKCIMQEPDFEFKVKAQAGEITETVQNDTQTSVDDTKNEDNNAEDSNENTTIDEETSNTTPSKTTESKTNVTTFDNTQNYIPAGDPFKELPEVTTDLGAESESLWGFMIAAFLSGLVALLTPCVFPMIPMTVSFFTSRSENRIQGIIRAMFYGFSIIGLYTLIGFIVSRFLGDDAANILATHWIPNVLFFTVFLIFAISFFGAFDIVLPSKMVNSIDKQADKGGYVGIFFMALTLVVVSFSCTGPIAGSILVMSAQGEVIKPILGMFAFSLAFALPFTLFAIFPSLLSNLPKSGGWLNTVKVVLGFIELALAFKFLSVADQVYHWGILDRPVYIVIWMSVAFFLGLYLIGKIRLPHDSIIEKLGVGRLLMAVVSFAFFLYLMPGLFGAPLSSLSGYLPPQSTNEFDLVALIRGEDKSEGHSKAKYSDILHLPHGIEGHFEYFEAIEAAKQANQPLFIDFTGHGCVNCREMEASVWNQSEILPILKNELTVVALYIDERQELTEQEKYTSERNGKEMTTVGKRNSDFQIRRFGQNAQPNYFLINPYTHQPLVAPVGKVSTAEFKKFLETGMKEFQKQRLSSSL</sequence>
<keyword evidence="3" id="KW-0201">Cytochrome c-type biogenesis</keyword>
<dbReference type="Pfam" id="PF11412">
    <property type="entry name" value="DsbD_N"/>
    <property type="match status" value="1"/>
</dbReference>
<feature type="domain" description="Thiol:disulfide interchange protein DsbD N-terminal" evidence="10">
    <location>
        <begin position="43"/>
        <end position="153"/>
    </location>
</feature>
<evidence type="ECO:0000256" key="7">
    <source>
        <dbReference type="SAM" id="Phobius"/>
    </source>
</evidence>
<dbReference type="GO" id="GO:0016020">
    <property type="term" value="C:membrane"/>
    <property type="evidence" value="ECO:0007669"/>
    <property type="project" value="UniProtKB-SubCell"/>
</dbReference>
<dbReference type="PATRIC" id="fig|880071.3.peg.1631"/>
<feature type="transmembrane region" description="Helical" evidence="7">
    <location>
        <begin position="292"/>
        <end position="314"/>
    </location>
</feature>
<dbReference type="STRING" id="880071.Fleli_1659"/>
<evidence type="ECO:0000313" key="11">
    <source>
        <dbReference type="EMBL" id="AFM04069.1"/>
    </source>
</evidence>
<evidence type="ECO:0000259" key="10">
    <source>
        <dbReference type="Pfam" id="PF11412"/>
    </source>
</evidence>
<gene>
    <name evidence="11" type="ordered locus">Fleli_1659</name>
</gene>
<reference evidence="12" key="1">
    <citation type="submission" date="2012-06" db="EMBL/GenBank/DDBJ databases">
        <title>The complete genome of Flexibacter litoralis DSM 6794.</title>
        <authorList>
            <person name="Lucas S."/>
            <person name="Copeland A."/>
            <person name="Lapidus A."/>
            <person name="Glavina del Rio T."/>
            <person name="Dalin E."/>
            <person name="Tice H."/>
            <person name="Bruce D."/>
            <person name="Goodwin L."/>
            <person name="Pitluck S."/>
            <person name="Peters L."/>
            <person name="Ovchinnikova G."/>
            <person name="Lu M."/>
            <person name="Kyrpides N."/>
            <person name="Mavromatis K."/>
            <person name="Ivanova N."/>
            <person name="Brettin T."/>
            <person name="Detter J.C."/>
            <person name="Han C."/>
            <person name="Larimer F."/>
            <person name="Land M."/>
            <person name="Hauser L."/>
            <person name="Markowitz V."/>
            <person name="Cheng J.-F."/>
            <person name="Hugenholtz P."/>
            <person name="Woyke T."/>
            <person name="Wu D."/>
            <person name="Spring S."/>
            <person name="Lang E."/>
            <person name="Kopitz M."/>
            <person name="Brambilla E."/>
            <person name="Klenk H.-P."/>
            <person name="Eisen J.A."/>
        </authorList>
    </citation>
    <scope>NUCLEOTIDE SEQUENCE [LARGE SCALE GENOMIC DNA]</scope>
    <source>
        <strain evidence="12">ATCC 23117 / DSM 6794 / NBRC 15988 / NCIMB 1366 / Sio-4</strain>
    </source>
</reference>
<dbReference type="Pfam" id="PF13899">
    <property type="entry name" value="Thioredoxin_7"/>
    <property type="match status" value="1"/>
</dbReference>
<dbReference type="InterPro" id="IPR028250">
    <property type="entry name" value="DsbDN"/>
</dbReference>
<feature type="chain" id="PRO_5003685764" evidence="8">
    <location>
        <begin position="22"/>
        <end position="725"/>
    </location>
</feature>
<keyword evidence="8" id="KW-0732">Signal</keyword>
<dbReference type="InterPro" id="IPR036249">
    <property type="entry name" value="Thioredoxin-like_sf"/>
</dbReference>
<feature type="compositionally biased region" description="Polar residues" evidence="6">
    <location>
        <begin position="200"/>
        <end position="212"/>
    </location>
</feature>
<dbReference type="AlphaFoldDB" id="I4AJD4"/>
<evidence type="ECO:0000256" key="2">
    <source>
        <dbReference type="ARBA" id="ARBA00022692"/>
    </source>
</evidence>
<comment type="subcellular location">
    <subcellularLocation>
        <location evidence="1">Membrane</location>
        <topology evidence="1">Multi-pass membrane protein</topology>
    </subcellularLocation>
</comment>
<dbReference type="Proteomes" id="UP000006054">
    <property type="component" value="Chromosome"/>
</dbReference>
<protein>
    <submittedName>
        <fullName evidence="11">Thiol:disulfide interchange protein</fullName>
    </submittedName>
</protein>
<feature type="transmembrane region" description="Helical" evidence="7">
    <location>
        <begin position="368"/>
        <end position="394"/>
    </location>
</feature>
<dbReference type="GO" id="GO:0017004">
    <property type="term" value="P:cytochrome complex assembly"/>
    <property type="evidence" value="ECO:0007669"/>
    <property type="project" value="UniProtKB-KW"/>
</dbReference>
<evidence type="ECO:0000256" key="1">
    <source>
        <dbReference type="ARBA" id="ARBA00004141"/>
    </source>
</evidence>
<evidence type="ECO:0000256" key="8">
    <source>
        <dbReference type="SAM" id="SignalP"/>
    </source>
</evidence>
<dbReference type="PANTHER" id="PTHR32234">
    <property type="entry name" value="THIOL:DISULFIDE INTERCHANGE PROTEIN DSBD"/>
    <property type="match status" value="1"/>
</dbReference>
<evidence type="ECO:0000259" key="9">
    <source>
        <dbReference type="Pfam" id="PF02683"/>
    </source>
</evidence>
<keyword evidence="2 7" id="KW-0812">Transmembrane</keyword>